<evidence type="ECO:0000256" key="2">
    <source>
        <dbReference type="ARBA" id="ARBA00009441"/>
    </source>
</evidence>
<dbReference type="PANTHER" id="PTHR11059">
    <property type="entry name" value="DNA REPAIR PROTEIN RECN"/>
    <property type="match status" value="1"/>
</dbReference>
<organism evidence="11 12">
    <name type="scientific">Pseudobutyrivibrio xylanivorans</name>
    <dbReference type="NCBI Taxonomy" id="185007"/>
    <lineage>
        <taxon>Bacteria</taxon>
        <taxon>Bacillati</taxon>
        <taxon>Bacillota</taxon>
        <taxon>Clostridia</taxon>
        <taxon>Lachnospirales</taxon>
        <taxon>Lachnospiraceae</taxon>
        <taxon>Pseudobutyrivibrio</taxon>
    </lineage>
</organism>
<feature type="domain" description="AAA+ ATPase" evidence="10">
    <location>
        <begin position="21"/>
        <end position="507"/>
    </location>
</feature>
<dbReference type="PANTHER" id="PTHR11059:SF0">
    <property type="entry name" value="DNA REPAIR PROTEIN RECN"/>
    <property type="match status" value="1"/>
</dbReference>
<dbReference type="EMBL" id="FMWK01000003">
    <property type="protein sequence ID" value="SCZ77476.1"/>
    <property type="molecule type" value="Genomic_DNA"/>
</dbReference>
<dbReference type="GO" id="GO:0006310">
    <property type="term" value="P:DNA recombination"/>
    <property type="evidence" value="ECO:0007669"/>
    <property type="project" value="InterPro"/>
</dbReference>
<evidence type="ECO:0000256" key="4">
    <source>
        <dbReference type="ARBA" id="ARBA00022741"/>
    </source>
</evidence>
<dbReference type="InterPro" id="IPR004604">
    <property type="entry name" value="DNA_recomb/repair_RecN"/>
</dbReference>
<dbReference type="AlphaFoldDB" id="A0A1G5RTZ8"/>
<dbReference type="InterPro" id="IPR003395">
    <property type="entry name" value="RecF/RecN/SMC_N"/>
</dbReference>
<dbReference type="RefSeq" id="WP_090161433.1">
    <property type="nucleotide sequence ID" value="NZ_FMWK01000003.1"/>
</dbReference>
<evidence type="ECO:0000256" key="1">
    <source>
        <dbReference type="ARBA" id="ARBA00003618"/>
    </source>
</evidence>
<proteinExistence type="inferred from homology"/>
<dbReference type="GO" id="GO:0006281">
    <property type="term" value="P:DNA repair"/>
    <property type="evidence" value="ECO:0007669"/>
    <property type="project" value="UniProtKB-KW"/>
</dbReference>
<evidence type="ECO:0000256" key="5">
    <source>
        <dbReference type="ARBA" id="ARBA00022763"/>
    </source>
</evidence>
<protein>
    <recommendedName>
        <fullName evidence="3 9">DNA repair protein RecN</fullName>
    </recommendedName>
    <alternativeName>
        <fullName evidence="8 9">Recombination protein N</fullName>
    </alternativeName>
</protein>
<gene>
    <name evidence="11" type="ORF">SAMN02910350_00796</name>
</gene>
<dbReference type="SMART" id="SM00382">
    <property type="entry name" value="AAA"/>
    <property type="match status" value="1"/>
</dbReference>
<keyword evidence="5 9" id="KW-0227">DNA damage</keyword>
<comment type="similarity">
    <text evidence="2 9">Belongs to the RecN family.</text>
</comment>
<evidence type="ECO:0000256" key="7">
    <source>
        <dbReference type="ARBA" id="ARBA00023204"/>
    </source>
</evidence>
<dbReference type="GO" id="GO:0043590">
    <property type="term" value="C:bacterial nucleoid"/>
    <property type="evidence" value="ECO:0007669"/>
    <property type="project" value="TreeGrafter"/>
</dbReference>
<evidence type="ECO:0000256" key="9">
    <source>
        <dbReference type="PIRNR" id="PIRNR003128"/>
    </source>
</evidence>
<keyword evidence="4" id="KW-0547">Nucleotide-binding</keyword>
<comment type="function">
    <text evidence="1 9">May be involved in recombinational repair of damaged DNA.</text>
</comment>
<dbReference type="CDD" id="cd03241">
    <property type="entry name" value="ABC_RecN"/>
    <property type="match status" value="2"/>
</dbReference>
<name>A0A1G5RTZ8_PSEXY</name>
<evidence type="ECO:0000313" key="11">
    <source>
        <dbReference type="EMBL" id="SCZ77476.1"/>
    </source>
</evidence>
<dbReference type="SUPFAM" id="SSF52540">
    <property type="entry name" value="P-loop containing nucleoside triphosphate hydrolases"/>
    <property type="match status" value="1"/>
</dbReference>
<accession>A0A1G5RTZ8</accession>
<evidence type="ECO:0000256" key="6">
    <source>
        <dbReference type="ARBA" id="ARBA00022840"/>
    </source>
</evidence>
<evidence type="ECO:0000256" key="8">
    <source>
        <dbReference type="ARBA" id="ARBA00033408"/>
    </source>
</evidence>
<dbReference type="GO" id="GO:0009432">
    <property type="term" value="P:SOS response"/>
    <property type="evidence" value="ECO:0007669"/>
    <property type="project" value="TreeGrafter"/>
</dbReference>
<dbReference type="PIRSF" id="PIRSF003128">
    <property type="entry name" value="RecN"/>
    <property type="match status" value="1"/>
</dbReference>
<dbReference type="NCBIfam" id="TIGR00634">
    <property type="entry name" value="recN"/>
    <property type="match status" value="1"/>
</dbReference>
<sequence length="559" mass="61983">MLASLHVKNLALIDEEEIIFSKGLNILSGETGAGKSIILGALHLSLGDKASKDFLRDSDSEAFVEAVYLVDDEKTKEALRDLGVEPYDDEVIMSRKITESRSVAKINGEQVPAAKMKEVGDILLDIYGQKEHQSLLNTHKHMEFLDEFAKNQIGDLKAQIAESYKNYRALVQELEDAKKSDISKEREIVLLDHEINEIESANLKSGEDEELEDEYRRLSNFSKTMDHFQRAHEAMSGEGGASDALSSAISDLRYIESIDEKAADLLSMLNDADSIISDFNRELSSYMADTSFDAGRFNEVEVRLNEINRLKDKYGPSIEIILEELKARQEKKAKFESFDEYLSELKKKVVDATAELESLSGKLSDIRHKAAKELAVKMQAAMSDLNFLNCEFDMELNRLDHFTDNGVDDGQFVISTNPGEPLRPLKDIASGGEMSRIMLAIKTVLASDGGIDTLIFDEIDAGISGRTAQAVSEKLSTVAANHQVICITHLPQIAAMADTHFLIEKSVENGHTISGIKKLLGDETIDELARMLGGSAITEAVMTNAKEMKDMAKSYKERA</sequence>
<keyword evidence="7 9" id="KW-0234">DNA repair</keyword>
<dbReference type="Pfam" id="PF02463">
    <property type="entry name" value="SMC_N"/>
    <property type="match status" value="1"/>
</dbReference>
<reference evidence="11 12" key="1">
    <citation type="submission" date="2016-10" db="EMBL/GenBank/DDBJ databases">
        <authorList>
            <person name="de Groot N.N."/>
        </authorList>
    </citation>
    <scope>NUCLEOTIDE SEQUENCE [LARGE SCALE GENOMIC DNA]</scope>
    <source>
        <strain evidence="11 12">DSM 10317</strain>
    </source>
</reference>
<dbReference type="InterPro" id="IPR003593">
    <property type="entry name" value="AAA+_ATPase"/>
</dbReference>
<evidence type="ECO:0000256" key="3">
    <source>
        <dbReference type="ARBA" id="ARBA00021315"/>
    </source>
</evidence>
<dbReference type="InterPro" id="IPR027417">
    <property type="entry name" value="P-loop_NTPase"/>
</dbReference>
<dbReference type="Proteomes" id="UP000199428">
    <property type="component" value="Unassembled WGS sequence"/>
</dbReference>
<dbReference type="GO" id="GO:0005524">
    <property type="term" value="F:ATP binding"/>
    <property type="evidence" value="ECO:0007669"/>
    <property type="project" value="UniProtKB-KW"/>
</dbReference>
<dbReference type="Gene3D" id="3.40.50.300">
    <property type="entry name" value="P-loop containing nucleotide triphosphate hydrolases"/>
    <property type="match status" value="2"/>
</dbReference>
<keyword evidence="6" id="KW-0067">ATP-binding</keyword>
<evidence type="ECO:0000259" key="10">
    <source>
        <dbReference type="SMART" id="SM00382"/>
    </source>
</evidence>
<evidence type="ECO:0000313" key="12">
    <source>
        <dbReference type="Proteomes" id="UP000199428"/>
    </source>
</evidence>